<dbReference type="GO" id="GO:0006584">
    <property type="term" value="P:catecholamine metabolic process"/>
    <property type="evidence" value="ECO:0007669"/>
    <property type="project" value="UniProtKB-KW"/>
</dbReference>
<dbReference type="InterPro" id="IPR002935">
    <property type="entry name" value="SAM_O-MeTrfase"/>
</dbReference>
<dbReference type="PANTHER" id="PTHR43836:SF2">
    <property type="entry name" value="CATECHOL O-METHYLTRANSFERASE 1-RELATED"/>
    <property type="match status" value="1"/>
</dbReference>
<dbReference type="EMBL" id="CP151513">
    <property type="protein sequence ID" value="WZN65938.1"/>
    <property type="molecule type" value="Genomic_DNA"/>
</dbReference>
<evidence type="ECO:0000256" key="5">
    <source>
        <dbReference type="ARBA" id="ARBA00022939"/>
    </source>
</evidence>
<dbReference type="SUPFAM" id="SSF53335">
    <property type="entry name" value="S-adenosyl-L-methionine-dependent methyltransferases"/>
    <property type="match status" value="1"/>
</dbReference>
<dbReference type="Gene3D" id="3.40.50.150">
    <property type="entry name" value="Vaccinia Virus protein VP39"/>
    <property type="match status" value="1"/>
</dbReference>
<evidence type="ECO:0000256" key="7">
    <source>
        <dbReference type="SAM" id="MobiDB-lite"/>
    </source>
</evidence>
<keyword evidence="5" id="KW-0128">Catecholamine metabolism</keyword>
<feature type="region of interest" description="Disordered" evidence="7">
    <location>
        <begin position="21"/>
        <end position="42"/>
    </location>
</feature>
<evidence type="ECO:0000313" key="9">
    <source>
        <dbReference type="Proteomes" id="UP001472866"/>
    </source>
</evidence>
<comment type="similarity">
    <text evidence="6">Belongs to the class I-like SAM-binding methyltransferase superfamily. Cation-dependent O-methyltransferase family.</text>
</comment>
<dbReference type="PROSITE" id="PS51682">
    <property type="entry name" value="SAM_OMT_I"/>
    <property type="match status" value="1"/>
</dbReference>
<reference evidence="8 9" key="1">
    <citation type="submission" date="2024-03" db="EMBL/GenBank/DDBJ databases">
        <title>Complete genome sequence of the green alga Chloropicon roscoffensis RCC1871.</title>
        <authorList>
            <person name="Lemieux C."/>
            <person name="Pombert J.-F."/>
            <person name="Otis C."/>
            <person name="Turmel M."/>
        </authorList>
    </citation>
    <scope>NUCLEOTIDE SEQUENCE [LARGE SCALE GENOMIC DNA]</scope>
    <source>
        <strain evidence="8 9">RCC1871</strain>
    </source>
</reference>
<evidence type="ECO:0000256" key="1">
    <source>
        <dbReference type="ARBA" id="ARBA00012880"/>
    </source>
</evidence>
<keyword evidence="4" id="KW-0949">S-adenosyl-L-methionine</keyword>
<gene>
    <name evidence="8" type="ORF">HKI87_13g75010</name>
</gene>
<name>A0AAX4PJ79_9CHLO</name>
<dbReference type="Pfam" id="PF01596">
    <property type="entry name" value="Methyltransf_3"/>
    <property type="match status" value="1"/>
</dbReference>
<protein>
    <recommendedName>
        <fullName evidence="1">catechol O-methyltransferase</fullName>
        <ecNumber evidence="1">2.1.1.6</ecNumber>
    </recommendedName>
</protein>
<organism evidence="8 9">
    <name type="scientific">Chloropicon roscoffensis</name>
    <dbReference type="NCBI Taxonomy" id="1461544"/>
    <lineage>
        <taxon>Eukaryota</taxon>
        <taxon>Viridiplantae</taxon>
        <taxon>Chlorophyta</taxon>
        <taxon>Chloropicophyceae</taxon>
        <taxon>Chloropicales</taxon>
        <taxon>Chloropicaceae</taxon>
        <taxon>Chloropicon</taxon>
    </lineage>
</organism>
<dbReference type="PANTHER" id="PTHR43836">
    <property type="entry name" value="CATECHOL O-METHYLTRANSFERASE 1-RELATED"/>
    <property type="match status" value="1"/>
</dbReference>
<evidence type="ECO:0000313" key="8">
    <source>
        <dbReference type="EMBL" id="WZN65938.1"/>
    </source>
</evidence>
<keyword evidence="3" id="KW-0808">Transferase</keyword>
<dbReference type="GO" id="GO:0032259">
    <property type="term" value="P:methylation"/>
    <property type="evidence" value="ECO:0007669"/>
    <property type="project" value="UniProtKB-KW"/>
</dbReference>
<evidence type="ECO:0000256" key="4">
    <source>
        <dbReference type="ARBA" id="ARBA00022691"/>
    </source>
</evidence>
<proteinExistence type="inferred from homology"/>
<evidence type="ECO:0000256" key="2">
    <source>
        <dbReference type="ARBA" id="ARBA00022603"/>
    </source>
</evidence>
<feature type="compositionally biased region" description="Basic residues" evidence="7">
    <location>
        <begin position="30"/>
        <end position="39"/>
    </location>
</feature>
<dbReference type="InterPro" id="IPR029063">
    <property type="entry name" value="SAM-dependent_MTases_sf"/>
</dbReference>
<dbReference type="GO" id="GO:0016206">
    <property type="term" value="F:catechol O-methyltransferase activity"/>
    <property type="evidence" value="ECO:0007669"/>
    <property type="project" value="UniProtKB-EC"/>
</dbReference>
<dbReference type="Proteomes" id="UP001472866">
    <property type="component" value="Chromosome 13"/>
</dbReference>
<evidence type="ECO:0000256" key="3">
    <source>
        <dbReference type="ARBA" id="ARBA00022679"/>
    </source>
</evidence>
<accession>A0AAX4PJ79</accession>
<dbReference type="EC" id="2.1.1.6" evidence="1"/>
<dbReference type="AlphaFoldDB" id="A0AAX4PJ79"/>
<keyword evidence="2" id="KW-0489">Methyltransferase</keyword>
<evidence type="ECO:0000256" key="6">
    <source>
        <dbReference type="ARBA" id="ARBA00023453"/>
    </source>
</evidence>
<keyword evidence="9" id="KW-1185">Reference proteome</keyword>
<sequence length="308" mass="34600">MASLARAGSDSRPLDRVLRHCYKSNERPRRSPRRKKKSSSRREDLLFTRRQALFSLATLSSFGVTDSKARASTSISSNAAAEFYAKWRYAEPRDILPFIRDRSERGDPNGVLLAFDEFFSMYPTYHLGREKAEILTGIVRNTKPERCVEIGTFLGYSAIHTASNFVSPEARLVCVEFEPRHAEVARECVEWAGLSSQVEVLVGEGGKRVMDVKAMVGGSADLIFLDHCKPCYLPDLIAMEEAGLVAKGTVVVADNVVYPGAPDYLRHVDTLAGAYKTELLEAKFEYDQVWREDWETPKDAMSYSVRVL</sequence>